<accession>E6QN46</accession>
<sequence length="279" mass="30424">MLRKTLLLAVTACSALAVCTGIFTDIQAQTPRSTQPSPTQPNPTQPSLPRYRQIDTLSIHSRSGDTPSTYLLTHMLFENASVPTEVADAMGYTERVARAETDFQSGAHTPVHEVDIVRAVNHLMEGVGAPQWARTTQPEVRKLRIHMLVGYPHLIGSKQPPDNKGHRSPVASTMSPVEAAFIATTLVYQKAYNPDYMFTAEELSHQAPADIANRKTEQVQRQAVLEKTFHGQNDSVSLHDLINATNLFFNDLNMPPVSNTGSNPSKAGLSPMTASGGAR</sequence>
<dbReference type="EMBL" id="CABQ01000247">
    <property type="protein sequence ID" value="CBI08667.1"/>
    <property type="molecule type" value="Genomic_DNA"/>
</dbReference>
<dbReference type="AlphaFoldDB" id="E6QN46"/>
<protein>
    <submittedName>
        <fullName evidence="2">Uncharacterized protein</fullName>
    </submittedName>
</protein>
<feature type="region of interest" description="Disordered" evidence="1">
    <location>
        <begin position="253"/>
        <end position="279"/>
    </location>
</feature>
<reference evidence="2" key="1">
    <citation type="submission" date="2009-10" db="EMBL/GenBank/DDBJ databases">
        <title>Diversity of trophic interactions inside an arsenic-rich microbial ecosystem.</title>
        <authorList>
            <person name="Bertin P.N."/>
            <person name="Heinrich-Salmeron A."/>
            <person name="Pelletier E."/>
            <person name="Goulhen-Chollet F."/>
            <person name="Arsene-Ploetze F."/>
            <person name="Gallien S."/>
            <person name="Calteau A."/>
            <person name="Vallenet D."/>
            <person name="Casiot C."/>
            <person name="Chane-Woon-Ming B."/>
            <person name="Giloteaux L."/>
            <person name="Barakat M."/>
            <person name="Bonnefoy V."/>
            <person name="Bruneel O."/>
            <person name="Chandler M."/>
            <person name="Cleiss J."/>
            <person name="Duran R."/>
            <person name="Elbaz-Poulichet F."/>
            <person name="Fonknechten N."/>
            <person name="Lauga B."/>
            <person name="Mornico D."/>
            <person name="Ortet P."/>
            <person name="Schaeffer C."/>
            <person name="Siguier P."/>
            <person name="Alexander Thil Smith A."/>
            <person name="Van Dorsselaer A."/>
            <person name="Weissenbach J."/>
            <person name="Medigue C."/>
            <person name="Le Paslier D."/>
        </authorList>
    </citation>
    <scope>NUCLEOTIDE SEQUENCE</scope>
</reference>
<feature type="compositionally biased region" description="Polar residues" evidence="1">
    <location>
        <begin position="256"/>
        <end position="265"/>
    </location>
</feature>
<gene>
    <name evidence="2" type="ORF">CARN6_2155</name>
</gene>
<feature type="region of interest" description="Disordered" evidence="1">
    <location>
        <begin position="29"/>
        <end position="50"/>
    </location>
</feature>
<evidence type="ECO:0000313" key="2">
    <source>
        <dbReference type="EMBL" id="CBI08667.1"/>
    </source>
</evidence>
<organism evidence="2">
    <name type="scientific">mine drainage metagenome</name>
    <dbReference type="NCBI Taxonomy" id="410659"/>
    <lineage>
        <taxon>unclassified sequences</taxon>
        <taxon>metagenomes</taxon>
        <taxon>ecological metagenomes</taxon>
    </lineage>
</organism>
<evidence type="ECO:0000256" key="1">
    <source>
        <dbReference type="SAM" id="MobiDB-lite"/>
    </source>
</evidence>
<name>E6QN46_9ZZZZ</name>
<proteinExistence type="predicted"/>
<comment type="caution">
    <text evidence="2">The sequence shown here is derived from an EMBL/GenBank/DDBJ whole genome shotgun (WGS) entry which is preliminary data.</text>
</comment>